<gene>
    <name evidence="2" type="ORF">DIT68_09120</name>
</gene>
<reference evidence="2 3" key="1">
    <citation type="submission" date="2018-05" db="EMBL/GenBank/DDBJ databases">
        <title>Brumimicrobium oceani sp. nov., isolated from coastal sediment.</title>
        <authorList>
            <person name="Kou Y."/>
        </authorList>
    </citation>
    <scope>NUCLEOTIDE SEQUENCE [LARGE SCALE GENOMIC DNA]</scope>
    <source>
        <strain evidence="2 3">C305</strain>
    </source>
</reference>
<feature type="coiled-coil region" evidence="1">
    <location>
        <begin position="19"/>
        <end position="46"/>
    </location>
</feature>
<keyword evidence="1" id="KW-0175">Coiled coil</keyword>
<organism evidence="2 3">
    <name type="scientific">Brumimicrobium oceani</name>
    <dbReference type="NCBI Taxonomy" id="2100725"/>
    <lineage>
        <taxon>Bacteria</taxon>
        <taxon>Pseudomonadati</taxon>
        <taxon>Bacteroidota</taxon>
        <taxon>Flavobacteriia</taxon>
        <taxon>Flavobacteriales</taxon>
        <taxon>Crocinitomicaceae</taxon>
        <taxon>Brumimicrobium</taxon>
    </lineage>
</organism>
<protein>
    <submittedName>
        <fullName evidence="2">Uncharacterized protein</fullName>
    </submittedName>
</protein>
<dbReference type="AlphaFoldDB" id="A0A2U2XCH7"/>
<dbReference type="OrthoDB" id="1399842at2"/>
<dbReference type="EMBL" id="QFRJ01000006">
    <property type="protein sequence ID" value="PWH85411.1"/>
    <property type="molecule type" value="Genomic_DNA"/>
</dbReference>
<comment type="caution">
    <text evidence="2">The sequence shown here is derived from an EMBL/GenBank/DDBJ whole genome shotgun (WGS) entry which is preliminary data.</text>
</comment>
<reference evidence="2 3" key="2">
    <citation type="submission" date="2018-05" db="EMBL/GenBank/DDBJ databases">
        <authorList>
            <person name="Lanie J.A."/>
            <person name="Ng W.-L."/>
            <person name="Kazmierczak K.M."/>
            <person name="Andrzejewski T.M."/>
            <person name="Davidsen T.M."/>
            <person name="Wayne K.J."/>
            <person name="Tettelin H."/>
            <person name="Glass J.I."/>
            <person name="Rusch D."/>
            <person name="Podicherti R."/>
            <person name="Tsui H.-C.T."/>
            <person name="Winkler M.E."/>
        </authorList>
    </citation>
    <scope>NUCLEOTIDE SEQUENCE [LARGE SCALE GENOMIC DNA]</scope>
    <source>
        <strain evidence="2 3">C305</strain>
    </source>
</reference>
<evidence type="ECO:0000256" key="1">
    <source>
        <dbReference type="SAM" id="Coils"/>
    </source>
</evidence>
<accession>A0A2U2XCH7</accession>
<sequence length="471" mass="54363">MKKASTILTFLFISVFIYSQTDTTRIEKLEQKLEKLENELSVQKGDKIKSDSIRLAEIDSISNEKLGVILKVLKDDLDTSIIIGQIFLTNEAKQDSIRVSGRYIDAFEKSISRERKREYEDDENYISFSKIRRKNRHLYKKVNDSVKIETVKISISNNAINSITIYSTEGHEFKNGFSPINLNRINNGGDILRCRKDRVTYSIDLSDIIQFDETVRYFPEDISFLLTSIDSSKPLTKAVGLNSLVNLRLFTDALGLLGEESNGLAQTELDFTIPLHRRNVSNHYAYWFSDVRMKSTFSRLDSKYKYTAVDTLTNSLQRSILNQRKWFNAEIGLVFFKGNFTKRSENYFRLDLVAGLNLSRIANNGDSLNYILPYFGLSPKLHLASSSNFGIDMYLPIYSELFPAKQTESYGEPRWLFSPNFELYYNTFGNKSSRIFARLGYTTLLQTRGDYFTLQFGYNISISEKIKEKLK</sequence>
<name>A0A2U2XCH7_9FLAO</name>
<evidence type="ECO:0000313" key="2">
    <source>
        <dbReference type="EMBL" id="PWH85411.1"/>
    </source>
</evidence>
<keyword evidence="3" id="KW-1185">Reference proteome</keyword>
<dbReference type="RefSeq" id="WP_109359492.1">
    <property type="nucleotide sequence ID" value="NZ_QFRJ01000006.1"/>
</dbReference>
<dbReference type="Proteomes" id="UP000245370">
    <property type="component" value="Unassembled WGS sequence"/>
</dbReference>
<proteinExistence type="predicted"/>
<evidence type="ECO:0000313" key="3">
    <source>
        <dbReference type="Proteomes" id="UP000245370"/>
    </source>
</evidence>